<proteinExistence type="predicted"/>
<organism evidence="1">
    <name type="scientific">uncultured Thermomicrobiales bacterium</name>
    <dbReference type="NCBI Taxonomy" id="1645740"/>
    <lineage>
        <taxon>Bacteria</taxon>
        <taxon>Pseudomonadati</taxon>
        <taxon>Thermomicrobiota</taxon>
        <taxon>Thermomicrobia</taxon>
        <taxon>Thermomicrobiales</taxon>
        <taxon>environmental samples</taxon>
    </lineage>
</organism>
<dbReference type="EMBL" id="CADCWM010000554">
    <property type="protein sequence ID" value="CAA9568542.1"/>
    <property type="molecule type" value="Genomic_DNA"/>
</dbReference>
<gene>
    <name evidence="1" type="ORF">AVDCRST_MAG88-2120</name>
</gene>
<protein>
    <submittedName>
        <fullName evidence="1">Uncharacterized protein</fullName>
    </submittedName>
</protein>
<accession>A0A6J4V3M5</accession>
<dbReference type="AlphaFoldDB" id="A0A6J4V3M5"/>
<name>A0A6J4V3M5_9BACT</name>
<sequence length="94" mass="10815">MRVQVERILGEIAQLSPEERRGLALALPAILPVTVDQRRPDWPAMEQAATDRERFHARLRDEGRSFGPISDDLEMLREERLNELLGDLGDRPTR</sequence>
<evidence type="ECO:0000313" key="1">
    <source>
        <dbReference type="EMBL" id="CAA9568542.1"/>
    </source>
</evidence>
<reference evidence="1" key="1">
    <citation type="submission" date="2020-02" db="EMBL/GenBank/DDBJ databases">
        <authorList>
            <person name="Meier V. D."/>
        </authorList>
    </citation>
    <scope>NUCLEOTIDE SEQUENCE</scope>
    <source>
        <strain evidence="1">AVDCRST_MAG88</strain>
    </source>
</reference>